<comment type="cofactor">
    <cofactor evidence="5">
        <name>Fe(2+)</name>
        <dbReference type="ChEBI" id="CHEBI:29033"/>
    </cofactor>
    <text evidence="5">Binds 1 Fe(2+) ion per subunit.</text>
</comment>
<feature type="binding site" evidence="5">
    <location>
        <position position="589"/>
    </location>
    <ligand>
        <name>Fe cation</name>
        <dbReference type="ChEBI" id="CHEBI:24875"/>
        <note>catalytic</note>
    </ligand>
</feature>
<dbReference type="eggNOG" id="KOG1285">
    <property type="taxonomic scope" value="Eukaryota"/>
</dbReference>
<dbReference type="EMBL" id="KI397507">
    <property type="protein sequence ID" value="ERM94748.1"/>
    <property type="molecule type" value="Genomic_DNA"/>
</dbReference>
<organism evidence="7 8">
    <name type="scientific">Amborella trichopoda</name>
    <dbReference type="NCBI Taxonomy" id="13333"/>
    <lineage>
        <taxon>Eukaryota</taxon>
        <taxon>Viridiplantae</taxon>
        <taxon>Streptophyta</taxon>
        <taxon>Embryophyta</taxon>
        <taxon>Tracheophyta</taxon>
        <taxon>Spermatophyta</taxon>
        <taxon>Magnoliopsida</taxon>
        <taxon>Amborellales</taxon>
        <taxon>Amborellaceae</taxon>
        <taxon>Amborella</taxon>
    </lineage>
</organism>
<dbReference type="Gramene" id="ERM94748">
    <property type="protein sequence ID" value="ERM94748"/>
    <property type="gene ID" value="AMTR_s00011p00255760"/>
</dbReference>
<dbReference type="Proteomes" id="UP000017836">
    <property type="component" value="Unassembled WGS sequence"/>
</dbReference>
<dbReference type="PANTHER" id="PTHR10543:SF46">
    <property type="entry name" value="CAROTENOID CLEAVAGE DIOXYGENASE 4, CHLOROPLASTIC-RELATED"/>
    <property type="match status" value="1"/>
</dbReference>
<comment type="similarity">
    <text evidence="1">Belongs to the carotenoid oxygenase family.</text>
</comment>
<dbReference type="GO" id="GO:0016121">
    <property type="term" value="P:carotene catabolic process"/>
    <property type="evidence" value="ECO:0000318"/>
    <property type="project" value="GO_Central"/>
</dbReference>
<feature type="binding site" evidence="5">
    <location>
        <position position="348"/>
    </location>
    <ligand>
        <name>Fe cation</name>
        <dbReference type="ChEBI" id="CHEBI:24875"/>
        <note>catalytic</note>
    </ligand>
</feature>
<dbReference type="GO" id="GO:0010436">
    <property type="term" value="F:carotenoid dioxygenase activity"/>
    <property type="evidence" value="ECO:0000318"/>
    <property type="project" value="GO_Central"/>
</dbReference>
<dbReference type="OrthoDB" id="1069523at2759"/>
<keyword evidence="8" id="KW-1185">Reference proteome</keyword>
<evidence type="ECO:0000256" key="6">
    <source>
        <dbReference type="SAM" id="MobiDB-lite"/>
    </source>
</evidence>
<dbReference type="OMA" id="KTEECWY"/>
<keyword evidence="4 5" id="KW-0408">Iron</keyword>
<keyword evidence="3" id="KW-0223">Dioxygenase</keyword>
<name>W1NGY7_AMBTC</name>
<proteinExistence type="inferred from homology"/>
<feature type="binding site" evidence="5">
    <location>
        <position position="412"/>
    </location>
    <ligand>
        <name>Fe cation</name>
        <dbReference type="ChEBI" id="CHEBI:24875"/>
        <note>catalytic</note>
    </ligand>
</feature>
<dbReference type="STRING" id="13333.W1NGY7"/>
<reference evidence="8" key="1">
    <citation type="journal article" date="2013" name="Science">
        <title>The Amborella genome and the evolution of flowering plants.</title>
        <authorList>
            <consortium name="Amborella Genome Project"/>
        </authorList>
    </citation>
    <scope>NUCLEOTIDE SEQUENCE [LARGE SCALE GENOMIC DNA]</scope>
</reference>
<evidence type="ECO:0000256" key="4">
    <source>
        <dbReference type="ARBA" id="ARBA00023004"/>
    </source>
</evidence>
<evidence type="ECO:0000313" key="7">
    <source>
        <dbReference type="EMBL" id="ERM94748.1"/>
    </source>
</evidence>
<feature type="binding site" evidence="5">
    <location>
        <position position="299"/>
    </location>
    <ligand>
        <name>Fe cation</name>
        <dbReference type="ChEBI" id="CHEBI:24875"/>
        <note>catalytic</note>
    </ligand>
</feature>
<evidence type="ECO:0000256" key="3">
    <source>
        <dbReference type="ARBA" id="ARBA00022964"/>
    </source>
</evidence>
<dbReference type="InterPro" id="IPR004294">
    <property type="entry name" value="Carotenoid_Oase"/>
</dbReference>
<dbReference type="PANTHER" id="PTHR10543">
    <property type="entry name" value="BETA-CAROTENE DIOXYGENASE"/>
    <property type="match status" value="1"/>
</dbReference>
<dbReference type="GO" id="GO:0009570">
    <property type="term" value="C:chloroplast stroma"/>
    <property type="evidence" value="ECO:0000318"/>
    <property type="project" value="GO_Central"/>
</dbReference>
<dbReference type="HOGENOM" id="CLU_016472_0_0_1"/>
<evidence type="ECO:0000256" key="1">
    <source>
        <dbReference type="ARBA" id="ARBA00006787"/>
    </source>
</evidence>
<feature type="region of interest" description="Disordered" evidence="6">
    <location>
        <begin position="40"/>
        <end position="94"/>
    </location>
</feature>
<sequence>MDAFSSSLFSTSLCHHSPPRPIPVPTCVRLPPISAVQIQEKPTSQYDAKPEAPASNGKPSILEKPATVTPQARRATLQPRVRPRRAERPVGQPSLVSTLCNTMDGFITSFIEPPPRPSIDPKHVLAGNFHPVSELPPTPCLEIEGTLPSCINGAYLRNGPNPAHLPRGAYHLFDGDGMVHCLRISNGQATYSARFVKTYKYDLERKACGAVYPNFFGAMSGISGVTRGAVLGARVLAGEIDLTRGGGVANTSFAFFGGTLYALGESDLPYAIRVTDQGDIETMGRENFEGRLALGMTAHPKTDPKTRETFAFRYAPIPPFLTYFRFDKNGSKFPDVPVFSVLSPPFMHDFTITEKYAIFHENQITMDPAGLVTGGAPAASNSSKVPRLGVMPRDSFSGDVRWFDIPGCNFFHLVNAWDEGPNAITIVTPNTFPAEHALEAMHLIHSSVEIVRLDLKTGAVTRRPVSTMNLEFGIINQRFLGRKNRFAYMSIGAPMPKIKGVVKLDLEREGKGECVVAQRVYEEGWFGSEPAFVAKRQSDSESEDDGYVVAFLHEEATGEARFVVMDVASSDLKIVASVRLPQRVPYGFHSCFLTEEQLISQRSISS</sequence>
<evidence type="ECO:0000313" key="8">
    <source>
        <dbReference type="Proteomes" id="UP000017836"/>
    </source>
</evidence>
<gene>
    <name evidence="7" type="ORF">AMTR_s00011p00255760</name>
</gene>
<dbReference type="KEGG" id="atr:18422574"/>
<dbReference type="GO" id="GO:0046872">
    <property type="term" value="F:metal ion binding"/>
    <property type="evidence" value="ECO:0007669"/>
    <property type="project" value="UniProtKB-KW"/>
</dbReference>
<dbReference type="Pfam" id="PF03055">
    <property type="entry name" value="RPE65"/>
    <property type="match status" value="1"/>
</dbReference>
<accession>W1NGY7</accession>
<protein>
    <submittedName>
        <fullName evidence="7">Uncharacterized protein</fullName>
    </submittedName>
</protein>
<keyword evidence="2 5" id="KW-0479">Metal-binding</keyword>
<evidence type="ECO:0000256" key="2">
    <source>
        <dbReference type="ARBA" id="ARBA00022723"/>
    </source>
</evidence>
<keyword evidence="3" id="KW-0560">Oxidoreductase</keyword>
<dbReference type="AlphaFoldDB" id="W1NGY7"/>
<evidence type="ECO:0000256" key="5">
    <source>
        <dbReference type="PIRSR" id="PIRSR604294-1"/>
    </source>
</evidence>